<evidence type="ECO:0000313" key="2">
    <source>
        <dbReference type="Proteomes" id="UP000270094"/>
    </source>
</evidence>
<name>A0A3P7INA2_STRVU</name>
<dbReference type="EMBL" id="UYYB01001619">
    <property type="protein sequence ID" value="VDM65897.1"/>
    <property type="molecule type" value="Genomic_DNA"/>
</dbReference>
<reference evidence="1 2" key="1">
    <citation type="submission" date="2018-11" db="EMBL/GenBank/DDBJ databases">
        <authorList>
            <consortium name="Pathogen Informatics"/>
        </authorList>
    </citation>
    <scope>NUCLEOTIDE SEQUENCE [LARGE SCALE GENOMIC DNA]</scope>
</reference>
<accession>A0A3P7INA2</accession>
<dbReference type="OrthoDB" id="5804623at2759"/>
<keyword evidence="2" id="KW-1185">Reference proteome</keyword>
<protein>
    <submittedName>
        <fullName evidence="1">Uncharacterized protein</fullName>
    </submittedName>
</protein>
<gene>
    <name evidence="1" type="ORF">SVUK_LOCUS895</name>
</gene>
<evidence type="ECO:0000313" key="1">
    <source>
        <dbReference type="EMBL" id="VDM65897.1"/>
    </source>
</evidence>
<sequence length="61" mass="6559">MDEPACKKLKVDSAPCADFESGDGLDGLSELEKLEPLPQSGHIGGDVPVRYGFSKVVYSIY</sequence>
<proteinExistence type="predicted"/>
<dbReference type="AlphaFoldDB" id="A0A3P7INA2"/>
<dbReference type="Proteomes" id="UP000270094">
    <property type="component" value="Unassembled WGS sequence"/>
</dbReference>
<organism evidence="1 2">
    <name type="scientific">Strongylus vulgaris</name>
    <name type="common">Blood worm</name>
    <dbReference type="NCBI Taxonomy" id="40348"/>
    <lineage>
        <taxon>Eukaryota</taxon>
        <taxon>Metazoa</taxon>
        <taxon>Ecdysozoa</taxon>
        <taxon>Nematoda</taxon>
        <taxon>Chromadorea</taxon>
        <taxon>Rhabditida</taxon>
        <taxon>Rhabditina</taxon>
        <taxon>Rhabditomorpha</taxon>
        <taxon>Strongyloidea</taxon>
        <taxon>Strongylidae</taxon>
        <taxon>Strongylus</taxon>
    </lineage>
</organism>